<keyword evidence="4" id="KW-1185">Reference proteome</keyword>
<feature type="compositionally biased region" description="Polar residues" evidence="1">
    <location>
        <begin position="60"/>
        <end position="69"/>
    </location>
</feature>
<feature type="region of interest" description="Disordered" evidence="1">
    <location>
        <begin position="130"/>
        <end position="172"/>
    </location>
</feature>
<sequence length="1325" mass="147266">MPQSLRSRKAAGRKTLEILRARAEAGFKATQVKAEPVSPLSDGAHGSSPVAAPVGVAQPNLPSDGSPVSSPCMDGTALSDLKDDSMPDSMQSAPENGSVQFKEDKTGEQTQGLIAGESTEEAIKVPRVVPPRPEFTSHGMSASSSPGMAPNDAAIPAEGQSDPAPKKKRGRRAGRNVEFYNAAYVLKKVFHQVVVVEDEAMPEATFASTWLDKFRARMAEYPAGPAALLKKELNTDAEVWDFMTWLWTEFPERPDVMYQHSGEIHGTSEDMLAQTPPTAFHLCAFAWDDRCSMKPPPGRDHCLTMVEHYLKHGFITSGDAILAQHKLIQPDLKMIAPWQKPSTGECLLPFSVPFVKGRARITSLFALLYVMFDGGVTKIADEHKILWESCCVIWTHHLLQHTKEEEVLTNLRISLKGSLRKACNVIQIAQMIRKLLRDGGSDYGSFARKWNTQTVAAHQIKGRKATSLKLLFESAPQDVLDDILTHVGIMGWSESCWTEENLASKRLFPGHGFHSRSRKWAPRLKVTDDSLRLMVKKLQHTVENWRPELGKRPIYDVNFVEGVAEKAAALCGMAREFCKEHPVAYDQVEIKVLKPWAEGDERIDMEVDAALLEKQETFEVGLHMPCFKSMLDDAIFKAPVTSDQEKDLRDALKRDEFDNLMKKLEYDQKVFEIWQSKCAGVTVSRNHARQEHVVKQHRKVQEGVNNYLDGCVRLLTWEGVRSADALIPQILQYRQDCIKKLKVKVTAHEVPTVTLSNWTAPCLMPNNRQTEHASILSWAMHDNSNSCGLIFSPIFSHQKGKTFLEENTALKILSGGGHNLDHQFSLLFQERCDQRDGRPLLYPARFAFPGHIVDLNKGAPFFQSELRKTGRTEACKQLAARDLKEIEDVADDSLPSQTGTGYVNGASKYCQIGLPAAEEILKKLFEGAALDNFQAVLLLDLNPRVGDFAQAFCRLRSHLGSPTSLFYLAVGDKGKDLDWMRLSLAEELVEKAKAGQILIPGMQPFQKELNPDVLDALPTLPIMNLLVTSGEAEYRKLQVPHALVKKWRADEEFGDEFAKWLDGFLETYAVTPEDAGPAPTTNSPSKTLPGGVADAVEPSPKKLKVEEVNSCHVVEKDSIQEALLFDTKLAGKDSLNFQIRAGRKVYLVNLTTAELVLKSGVSLVGFGRGAFKLYKAAEEFNEKAIPYNLEGGGDNLVCLNGQLMTISTCVHQQRAKNPEAQISYHTTASVPEQDGKYTFKLTHRVAFMPAGKKEKSSEMEDEKESGLMVSNIGAKELPSTFAGLHCCQIVWHVRWTVRGLQPVKPMLHLTKRLTLPAGQACKLNA</sequence>
<dbReference type="EMBL" id="CAMXCT030004541">
    <property type="protein sequence ID" value="CAL4796792.1"/>
    <property type="molecule type" value="Genomic_DNA"/>
</dbReference>
<dbReference type="OrthoDB" id="437377at2759"/>
<protein>
    <submittedName>
        <fullName evidence="2">Uncharacterized protein</fullName>
    </submittedName>
</protein>
<evidence type="ECO:0000313" key="4">
    <source>
        <dbReference type="Proteomes" id="UP001152797"/>
    </source>
</evidence>
<reference evidence="2" key="1">
    <citation type="submission" date="2022-10" db="EMBL/GenBank/DDBJ databases">
        <authorList>
            <person name="Chen Y."/>
            <person name="Dougan E. K."/>
            <person name="Chan C."/>
            <person name="Rhodes N."/>
            <person name="Thang M."/>
        </authorList>
    </citation>
    <scope>NUCLEOTIDE SEQUENCE</scope>
</reference>
<accession>A0A9P1DGV7</accession>
<gene>
    <name evidence="2" type="ORF">C1SCF055_LOCUS34836</name>
</gene>
<feature type="region of interest" description="Disordered" evidence="1">
    <location>
        <begin position="1072"/>
        <end position="1091"/>
    </location>
</feature>
<evidence type="ECO:0000256" key="1">
    <source>
        <dbReference type="SAM" id="MobiDB-lite"/>
    </source>
</evidence>
<evidence type="ECO:0000313" key="2">
    <source>
        <dbReference type="EMBL" id="CAI4009480.1"/>
    </source>
</evidence>
<comment type="caution">
    <text evidence="2">The sequence shown here is derived from an EMBL/GenBank/DDBJ whole genome shotgun (WGS) entry which is preliminary data.</text>
</comment>
<feature type="compositionally biased region" description="Polar residues" evidence="1">
    <location>
        <begin position="88"/>
        <end position="99"/>
    </location>
</feature>
<organism evidence="2">
    <name type="scientific">Cladocopium goreaui</name>
    <dbReference type="NCBI Taxonomy" id="2562237"/>
    <lineage>
        <taxon>Eukaryota</taxon>
        <taxon>Sar</taxon>
        <taxon>Alveolata</taxon>
        <taxon>Dinophyceae</taxon>
        <taxon>Suessiales</taxon>
        <taxon>Symbiodiniaceae</taxon>
        <taxon>Cladocopium</taxon>
    </lineage>
</organism>
<dbReference type="EMBL" id="CAMXCT010004541">
    <property type="protein sequence ID" value="CAI4009480.1"/>
    <property type="molecule type" value="Genomic_DNA"/>
</dbReference>
<dbReference type="EMBL" id="CAMXCT020004541">
    <property type="protein sequence ID" value="CAL1162855.1"/>
    <property type="molecule type" value="Genomic_DNA"/>
</dbReference>
<evidence type="ECO:0000313" key="3">
    <source>
        <dbReference type="EMBL" id="CAL1162855.1"/>
    </source>
</evidence>
<reference evidence="3" key="2">
    <citation type="submission" date="2024-04" db="EMBL/GenBank/DDBJ databases">
        <authorList>
            <person name="Chen Y."/>
            <person name="Shah S."/>
            <person name="Dougan E. K."/>
            <person name="Thang M."/>
            <person name="Chan C."/>
        </authorList>
    </citation>
    <scope>NUCLEOTIDE SEQUENCE [LARGE SCALE GENOMIC DNA]</scope>
</reference>
<proteinExistence type="predicted"/>
<feature type="region of interest" description="Disordered" evidence="1">
    <location>
        <begin position="25"/>
        <end position="100"/>
    </location>
</feature>
<name>A0A9P1DGV7_9DINO</name>
<dbReference type="Proteomes" id="UP001152797">
    <property type="component" value="Unassembled WGS sequence"/>
</dbReference>